<dbReference type="EMBL" id="CP009044">
    <property type="protein sequence ID" value="AII15582.1"/>
    <property type="molecule type" value="Genomic_DNA"/>
</dbReference>
<geneLocation type="plasmid" evidence="3 4">
    <name>pCIG1485E</name>
</geneLocation>
<evidence type="ECO:0000313" key="3">
    <source>
        <dbReference type="EMBL" id="AII15582.1"/>
    </source>
</evidence>
<dbReference type="SUPFAM" id="SSF53955">
    <property type="entry name" value="Lysozyme-like"/>
    <property type="match status" value="1"/>
</dbReference>
<sequence>MKFLSIIFFICNITLMANANYYEEAGKHFGIDPRLLWSIAKIESKHNPNAVNVNTNGTEDIGIMQINTVHLPSLEKYGISRDDLFEPRTNIFVGAWVLQGCFKKHGFSKNAITCYNGRIKDNPYGDKVLSAFFEAEKKYASN</sequence>
<dbReference type="InterPro" id="IPR023346">
    <property type="entry name" value="Lysozyme-like_dom_sf"/>
</dbReference>
<organism evidence="3 4">
    <name type="scientific">Campylobacter iguaniorum</name>
    <dbReference type="NCBI Taxonomy" id="1244531"/>
    <lineage>
        <taxon>Bacteria</taxon>
        <taxon>Pseudomonadati</taxon>
        <taxon>Campylobacterota</taxon>
        <taxon>Epsilonproteobacteria</taxon>
        <taxon>Campylobacterales</taxon>
        <taxon>Campylobacteraceae</taxon>
        <taxon>Campylobacter</taxon>
    </lineage>
</organism>
<dbReference type="AlphaFoldDB" id="A0A076FDV0"/>
<dbReference type="Gene3D" id="1.10.530.10">
    <property type="match status" value="1"/>
</dbReference>
<evidence type="ECO:0000256" key="1">
    <source>
        <dbReference type="SAM" id="SignalP"/>
    </source>
</evidence>
<feature type="signal peptide" evidence="1">
    <location>
        <begin position="1"/>
        <end position="19"/>
    </location>
</feature>
<dbReference type="Proteomes" id="UP000028486">
    <property type="component" value="Plasmid pCIG1485E"/>
</dbReference>
<keyword evidence="3" id="KW-0614">Plasmid</keyword>
<protein>
    <submittedName>
        <fullName evidence="3">Putative twitching motility protein PilT</fullName>
    </submittedName>
</protein>
<keyword evidence="4" id="KW-1185">Reference proteome</keyword>
<dbReference type="Pfam" id="PF01464">
    <property type="entry name" value="SLT"/>
    <property type="match status" value="1"/>
</dbReference>
<feature type="domain" description="Transglycosylase SLT" evidence="2">
    <location>
        <begin position="21"/>
        <end position="117"/>
    </location>
</feature>
<dbReference type="InterPro" id="IPR008258">
    <property type="entry name" value="Transglycosylase_SLT_dom_1"/>
</dbReference>
<reference evidence="3 4" key="1">
    <citation type="journal article" date="2014" name="Genome Announc.">
        <title>Complete Genome Sequence of Campylobacter iguaniorum Strain 1485ET, Isolated from a Bearded Dragon (Pogona vitticeps).</title>
        <authorList>
            <person name="Gilbert M.J."/>
            <person name="Miller W.G."/>
            <person name="Yee E."/>
            <person name="Kik M."/>
            <person name="Wagenaar J.A."/>
            <person name="Duim B."/>
        </authorList>
    </citation>
    <scope>NUCLEOTIDE SEQUENCE [LARGE SCALE GENOMIC DNA]</scope>
    <source>
        <strain evidence="3 4">1485E</strain>
        <plasmid evidence="3">pCIG1485E</plasmid>
    </source>
</reference>
<keyword evidence="1" id="KW-0732">Signal</keyword>
<feature type="chain" id="PRO_5001711665" evidence="1">
    <location>
        <begin position="20"/>
        <end position="142"/>
    </location>
</feature>
<dbReference type="RefSeq" id="WP_041572707.1">
    <property type="nucleotide sequence ID" value="NZ_CP009044.1"/>
</dbReference>
<dbReference type="CDD" id="cd13400">
    <property type="entry name" value="LT_IagB-like"/>
    <property type="match status" value="1"/>
</dbReference>
<evidence type="ECO:0000259" key="2">
    <source>
        <dbReference type="Pfam" id="PF01464"/>
    </source>
</evidence>
<name>A0A076FDV0_9BACT</name>
<proteinExistence type="predicted"/>
<gene>
    <name evidence="3" type="ORF">CIG1485E_a0057</name>
</gene>
<dbReference type="OrthoDB" id="9808681at2"/>
<dbReference type="eggNOG" id="COG0741">
    <property type="taxonomic scope" value="Bacteria"/>
</dbReference>
<dbReference type="HOGENOM" id="CLU_094905_2_2_7"/>
<evidence type="ECO:0000313" key="4">
    <source>
        <dbReference type="Proteomes" id="UP000028486"/>
    </source>
</evidence>
<accession>A0A076FDV0</accession>
<dbReference type="KEGG" id="caj:CIG1485E_a0057"/>